<dbReference type="InterPro" id="IPR008271">
    <property type="entry name" value="Ser/Thr_kinase_AS"/>
</dbReference>
<dbReference type="FunFam" id="3.30.200.20:FF:000547">
    <property type="entry name" value="Serine/threonine-protein kinase prk-2"/>
    <property type="match status" value="1"/>
</dbReference>
<keyword evidence="7" id="KW-0418">Kinase</keyword>
<evidence type="ECO:0000256" key="1">
    <source>
        <dbReference type="ARBA" id="ARBA00004192"/>
    </source>
</evidence>
<evidence type="ECO:0000256" key="5">
    <source>
        <dbReference type="ARBA" id="ARBA00022679"/>
    </source>
</evidence>
<organism evidence="14 15">
    <name type="scientific">Bursaphelenchus okinawaensis</name>
    <dbReference type="NCBI Taxonomy" id="465554"/>
    <lineage>
        <taxon>Eukaryota</taxon>
        <taxon>Metazoa</taxon>
        <taxon>Ecdysozoa</taxon>
        <taxon>Nematoda</taxon>
        <taxon>Chromadorea</taxon>
        <taxon>Rhabditida</taxon>
        <taxon>Tylenchina</taxon>
        <taxon>Tylenchomorpha</taxon>
        <taxon>Aphelenchoidea</taxon>
        <taxon>Aphelenchoididae</taxon>
        <taxon>Bursaphelenchus</taxon>
    </lineage>
</organism>
<dbReference type="InterPro" id="IPR011009">
    <property type="entry name" value="Kinase-like_dom_sf"/>
</dbReference>
<evidence type="ECO:0000256" key="10">
    <source>
        <dbReference type="ARBA" id="ARBA00047899"/>
    </source>
</evidence>
<evidence type="ECO:0000259" key="13">
    <source>
        <dbReference type="PROSITE" id="PS50011"/>
    </source>
</evidence>
<dbReference type="PANTHER" id="PTHR22984:SF25">
    <property type="entry name" value="PROTEIN KINASE DOMAIN-CONTAINING PROTEIN"/>
    <property type="match status" value="1"/>
</dbReference>
<dbReference type="Gene3D" id="3.30.200.20">
    <property type="entry name" value="Phosphorylase Kinase, domain 1"/>
    <property type="match status" value="1"/>
</dbReference>
<evidence type="ECO:0000256" key="8">
    <source>
        <dbReference type="ARBA" id="ARBA00022840"/>
    </source>
</evidence>
<dbReference type="GO" id="GO:0005737">
    <property type="term" value="C:cytoplasm"/>
    <property type="evidence" value="ECO:0007669"/>
    <property type="project" value="TreeGrafter"/>
</dbReference>
<keyword evidence="5" id="KW-0808">Transferase</keyword>
<dbReference type="InterPro" id="IPR051138">
    <property type="entry name" value="PIM_Ser/Thr_kinase"/>
</dbReference>
<comment type="caution">
    <text evidence="14">The sequence shown here is derived from an EMBL/GenBank/DDBJ whole genome shotgun (WGS) entry which is preliminary data.</text>
</comment>
<name>A0A811L0U2_9BILA</name>
<comment type="subcellular location">
    <subcellularLocation>
        <location evidence="1">Host cytoplasm</location>
    </subcellularLocation>
</comment>
<keyword evidence="8 12" id="KW-0067">ATP-binding</keyword>
<gene>
    <name evidence="14" type="ORF">BOKJ2_LOCUS9098</name>
</gene>
<evidence type="ECO:0000256" key="12">
    <source>
        <dbReference type="PROSITE-ProRule" id="PRU10141"/>
    </source>
</evidence>
<comment type="catalytic activity">
    <reaction evidence="11">
        <text>L-seryl-[protein] + ATP = O-phospho-L-seryl-[protein] + ADP + H(+)</text>
        <dbReference type="Rhea" id="RHEA:17989"/>
        <dbReference type="Rhea" id="RHEA-COMP:9863"/>
        <dbReference type="Rhea" id="RHEA-COMP:11604"/>
        <dbReference type="ChEBI" id="CHEBI:15378"/>
        <dbReference type="ChEBI" id="CHEBI:29999"/>
        <dbReference type="ChEBI" id="CHEBI:30616"/>
        <dbReference type="ChEBI" id="CHEBI:83421"/>
        <dbReference type="ChEBI" id="CHEBI:456216"/>
        <dbReference type="EC" id="2.7.11.1"/>
    </reaction>
</comment>
<keyword evidence="4" id="KW-0723">Serine/threonine-protein kinase</keyword>
<dbReference type="GO" id="GO:0030430">
    <property type="term" value="C:host cell cytoplasm"/>
    <property type="evidence" value="ECO:0007669"/>
    <property type="project" value="UniProtKB-SubCell"/>
</dbReference>
<dbReference type="SMART" id="SM00220">
    <property type="entry name" value="S_TKc"/>
    <property type="match status" value="1"/>
</dbReference>
<dbReference type="InterPro" id="IPR000719">
    <property type="entry name" value="Prot_kinase_dom"/>
</dbReference>
<dbReference type="EC" id="2.7.11.1" evidence="2"/>
<dbReference type="PROSITE" id="PS50011">
    <property type="entry name" value="PROTEIN_KINASE_DOM"/>
    <property type="match status" value="1"/>
</dbReference>
<keyword evidence="6 12" id="KW-0547">Nucleotide-binding</keyword>
<evidence type="ECO:0000256" key="11">
    <source>
        <dbReference type="ARBA" id="ARBA00048679"/>
    </source>
</evidence>
<keyword evidence="9" id="KW-1035">Host cytoplasm</keyword>
<reference evidence="14" key="1">
    <citation type="submission" date="2020-09" db="EMBL/GenBank/DDBJ databases">
        <authorList>
            <person name="Kikuchi T."/>
        </authorList>
    </citation>
    <scope>NUCLEOTIDE SEQUENCE</scope>
    <source>
        <strain evidence="14">SH1</strain>
    </source>
</reference>
<comment type="catalytic activity">
    <reaction evidence="10">
        <text>L-threonyl-[protein] + ATP = O-phospho-L-threonyl-[protein] + ADP + H(+)</text>
        <dbReference type="Rhea" id="RHEA:46608"/>
        <dbReference type="Rhea" id="RHEA-COMP:11060"/>
        <dbReference type="Rhea" id="RHEA-COMP:11605"/>
        <dbReference type="ChEBI" id="CHEBI:15378"/>
        <dbReference type="ChEBI" id="CHEBI:30013"/>
        <dbReference type="ChEBI" id="CHEBI:30616"/>
        <dbReference type="ChEBI" id="CHEBI:61977"/>
        <dbReference type="ChEBI" id="CHEBI:456216"/>
        <dbReference type="EC" id="2.7.11.1"/>
    </reaction>
</comment>
<dbReference type="InterPro" id="IPR017441">
    <property type="entry name" value="Protein_kinase_ATP_BS"/>
</dbReference>
<dbReference type="OrthoDB" id="10252171at2759"/>
<proteinExistence type="predicted"/>
<dbReference type="Proteomes" id="UP000614601">
    <property type="component" value="Unassembled WGS sequence"/>
</dbReference>
<sequence length="578" mass="65341">MTIETDNSPDRDEHDPQLFKQMYKLGPEIGRGGFGVVYAGYRIEDNYSVAIKYVAKRNITDWITWNGRRIPTEIALLETCRGCTGVIRTIEWYERQDGFFIVMERPTPFCDLFDFISDRGALDEVIARSLFKQVVETSIACANNNVVHRDIKDENIILDINNGTIKLIDFGSGAFMKDSEFVDFEGTRVYSPPEWISKQRYDGLAACVWSLGILLYDMVAGDIPFHHDHEILAGVLKWKRRISLDCQDLIRNCLSVDPRERYTLEDIMMHPWMQGEIKQLGRADLTMKKRPIQGVEAVNPDEQDIEIMKIASLNTTSIDDEEEEIRAPEEQPEVGVCKSYEPVFGENDQEVPVQRWRQLTPHRHVVANNNAMPIWLNTCINRNDESNNNSEYVMPKPNRYFPYAVYPQRSSEHNLPSAVLYEGAPTIALEHPGSSSYGEWDDESDHDSHHKSMSFYEARQVSATDSNGEPVVRKISSNPLGSFQVQSGSKLGISMLGMGRRPVHHRSTGPLQQQQQEPEQQFTAFERTVSKAMPIVKPHALSNERKSAVDSGFSSGSSGYVVGVSSSPPGGAFMLGSY</sequence>
<dbReference type="PANTHER" id="PTHR22984">
    <property type="entry name" value="SERINE/THREONINE-PROTEIN KINASE PIM"/>
    <property type="match status" value="1"/>
</dbReference>
<dbReference type="Gene3D" id="1.10.510.10">
    <property type="entry name" value="Transferase(Phosphotransferase) domain 1"/>
    <property type="match status" value="1"/>
</dbReference>
<dbReference type="PROSITE" id="PS00108">
    <property type="entry name" value="PROTEIN_KINASE_ST"/>
    <property type="match status" value="1"/>
</dbReference>
<accession>A0A811L0U2</accession>
<protein>
    <recommendedName>
        <fullName evidence="3">Serine/threonine-protein kinase 1</fullName>
        <ecNumber evidence="2">2.7.11.1</ecNumber>
    </recommendedName>
</protein>
<dbReference type="PROSITE" id="PS00107">
    <property type="entry name" value="PROTEIN_KINASE_ATP"/>
    <property type="match status" value="1"/>
</dbReference>
<dbReference type="EMBL" id="CAJFCW020000004">
    <property type="protein sequence ID" value="CAG9114101.1"/>
    <property type="molecule type" value="Genomic_DNA"/>
</dbReference>
<evidence type="ECO:0000313" key="14">
    <source>
        <dbReference type="EMBL" id="CAD5220746.1"/>
    </source>
</evidence>
<evidence type="ECO:0000256" key="2">
    <source>
        <dbReference type="ARBA" id="ARBA00012513"/>
    </source>
</evidence>
<dbReference type="CDD" id="cd14005">
    <property type="entry name" value="STKc_PIM"/>
    <property type="match status" value="1"/>
</dbReference>
<feature type="domain" description="Protein kinase" evidence="13">
    <location>
        <begin position="23"/>
        <end position="273"/>
    </location>
</feature>
<dbReference type="SUPFAM" id="SSF56112">
    <property type="entry name" value="Protein kinase-like (PK-like)"/>
    <property type="match status" value="1"/>
</dbReference>
<dbReference type="GO" id="GO:0005524">
    <property type="term" value="F:ATP binding"/>
    <property type="evidence" value="ECO:0007669"/>
    <property type="project" value="UniProtKB-UniRule"/>
</dbReference>
<dbReference type="AlphaFoldDB" id="A0A811L0U2"/>
<evidence type="ECO:0000313" key="15">
    <source>
        <dbReference type="Proteomes" id="UP000614601"/>
    </source>
</evidence>
<evidence type="ECO:0000256" key="6">
    <source>
        <dbReference type="ARBA" id="ARBA00022741"/>
    </source>
</evidence>
<dbReference type="Pfam" id="PF00069">
    <property type="entry name" value="Pkinase"/>
    <property type="match status" value="1"/>
</dbReference>
<dbReference type="Proteomes" id="UP000783686">
    <property type="component" value="Unassembled WGS sequence"/>
</dbReference>
<keyword evidence="15" id="KW-1185">Reference proteome</keyword>
<evidence type="ECO:0000256" key="4">
    <source>
        <dbReference type="ARBA" id="ARBA00022527"/>
    </source>
</evidence>
<evidence type="ECO:0000256" key="7">
    <source>
        <dbReference type="ARBA" id="ARBA00022777"/>
    </source>
</evidence>
<dbReference type="EMBL" id="CAJFDH010000004">
    <property type="protein sequence ID" value="CAD5220746.1"/>
    <property type="molecule type" value="Genomic_DNA"/>
</dbReference>
<feature type="binding site" evidence="12">
    <location>
        <position position="56"/>
    </location>
    <ligand>
        <name>ATP</name>
        <dbReference type="ChEBI" id="CHEBI:30616"/>
    </ligand>
</feature>
<evidence type="ECO:0000256" key="3">
    <source>
        <dbReference type="ARBA" id="ARBA00016885"/>
    </source>
</evidence>
<evidence type="ECO:0000256" key="9">
    <source>
        <dbReference type="ARBA" id="ARBA00023200"/>
    </source>
</evidence>
<dbReference type="GO" id="GO:0004674">
    <property type="term" value="F:protein serine/threonine kinase activity"/>
    <property type="evidence" value="ECO:0007669"/>
    <property type="project" value="UniProtKB-KW"/>
</dbReference>